<dbReference type="SUPFAM" id="SSF47413">
    <property type="entry name" value="lambda repressor-like DNA-binding domains"/>
    <property type="match status" value="1"/>
</dbReference>
<organism evidence="2">
    <name type="scientific">Limosilactobacillus reuteri</name>
    <name type="common">Lactobacillus reuteri</name>
    <dbReference type="NCBI Taxonomy" id="1598"/>
    <lineage>
        <taxon>Bacteria</taxon>
        <taxon>Bacillati</taxon>
        <taxon>Bacillota</taxon>
        <taxon>Bacilli</taxon>
        <taxon>Lactobacillales</taxon>
        <taxon>Lactobacillaceae</taxon>
        <taxon>Limosilactobacillus</taxon>
    </lineage>
</organism>
<reference evidence="3" key="2">
    <citation type="journal article" date="2018" name="Genome Announc.">
        <title>Fifty-Six Draft Genome Sequences of 10 Lactobacillus Species from 22 Commercial Dietary Supplements.</title>
        <authorList>
            <person name="Gangiredla J."/>
            <person name="Barnaba T.J."/>
            <person name="Mammel M.K."/>
            <person name="Lacher D.W."/>
            <person name="Elkins C.A."/>
            <person name="Lampel K.A."/>
            <person name="Whitehouse C.A."/>
            <person name="Tartera C."/>
        </authorList>
    </citation>
    <scope>NUCLEOTIDE SEQUENCE</scope>
    <source>
        <strain evidence="3">DS12_10</strain>
    </source>
</reference>
<dbReference type="CDD" id="cd00093">
    <property type="entry name" value="HTH_XRE"/>
    <property type="match status" value="1"/>
</dbReference>
<dbReference type="Gene3D" id="1.10.260.40">
    <property type="entry name" value="lambda repressor-like DNA-binding domains"/>
    <property type="match status" value="1"/>
</dbReference>
<dbReference type="EMBL" id="LN887216">
    <property type="protein sequence ID" value="CUR36543.1"/>
    <property type="molecule type" value="Genomic_DNA"/>
</dbReference>
<evidence type="ECO:0000313" key="2">
    <source>
        <dbReference type="EMBL" id="CUR36543.1"/>
    </source>
</evidence>
<dbReference type="AlphaFoldDB" id="A0A0U5JL68"/>
<evidence type="ECO:0000313" key="3">
    <source>
        <dbReference type="EMBL" id="PTV04260.1"/>
    </source>
</evidence>
<reference evidence="4" key="3">
    <citation type="submission" date="2018-04" db="EMBL/GenBank/DDBJ databases">
        <title>Draft Genome Sequences of 10 Lactobacillus Species from 22 Commercial Probiotic Products.</title>
        <authorList>
            <person name="Gangiredla J."/>
            <person name="Barnaba T.J."/>
            <person name="Mammel M.K."/>
            <person name="Lacher D.W."/>
            <person name="Elkins C.A."/>
            <person name="Lampel K.A."/>
            <person name="Whitehouse C.A."/>
            <person name="Tartera C."/>
        </authorList>
    </citation>
    <scope>NUCLEOTIDE SEQUENCE [LARGE SCALE GENOMIC DNA]</scope>
    <source>
        <strain evidence="4">DS12_10</strain>
    </source>
</reference>
<sequence length="71" mass="7829">MTTVIKADAYKQLKNEIERRGIKNKFVADKIGITPNYLGQILGGKRNLTADVAIRASQVLGLPLDIFLTKS</sequence>
<reference evidence="2" key="1">
    <citation type="submission" date="2015-10" db="EMBL/GenBank/DDBJ databases">
        <authorList>
            <person name="Gilbert D.G."/>
        </authorList>
    </citation>
    <scope>NUCLEOTIDE SEQUENCE</scope>
    <source>
        <strain evidence="2">Pg-3b</strain>
    </source>
</reference>
<dbReference type="SMART" id="SM00530">
    <property type="entry name" value="HTH_XRE"/>
    <property type="match status" value="1"/>
</dbReference>
<dbReference type="Pfam" id="PF01381">
    <property type="entry name" value="HTH_3"/>
    <property type="match status" value="1"/>
</dbReference>
<proteinExistence type="predicted"/>
<dbReference type="PROSITE" id="PS50943">
    <property type="entry name" value="HTH_CROC1"/>
    <property type="match status" value="1"/>
</dbReference>
<dbReference type="InterPro" id="IPR001387">
    <property type="entry name" value="Cro/C1-type_HTH"/>
</dbReference>
<accession>A0A0U5JL68</accession>
<protein>
    <submittedName>
        <fullName evidence="3">XRE family transcriptional regulator</fullName>
    </submittedName>
</protein>
<evidence type="ECO:0000259" key="1">
    <source>
        <dbReference type="PROSITE" id="PS50943"/>
    </source>
</evidence>
<dbReference type="GO" id="GO:0003677">
    <property type="term" value="F:DNA binding"/>
    <property type="evidence" value="ECO:0007669"/>
    <property type="project" value="InterPro"/>
</dbReference>
<name>A0A0U5JL68_LIMRT</name>
<evidence type="ECO:0000313" key="4">
    <source>
        <dbReference type="Proteomes" id="UP000244083"/>
    </source>
</evidence>
<dbReference type="RefSeq" id="WP_107721247.1">
    <property type="nucleotide sequence ID" value="NZ_CAKMAY010000011.1"/>
</dbReference>
<dbReference type="InterPro" id="IPR010982">
    <property type="entry name" value="Lambda_DNA-bd_dom_sf"/>
</dbReference>
<dbReference type="EMBL" id="QAZN01000005">
    <property type="protein sequence ID" value="PTV04260.1"/>
    <property type="molecule type" value="Genomic_DNA"/>
</dbReference>
<dbReference type="Proteomes" id="UP000244083">
    <property type="component" value="Unassembled WGS sequence"/>
</dbReference>
<gene>
    <name evidence="3" type="ORF">DB325_04215</name>
    <name evidence="2" type="ORF">LRLP16767_LRPG3B_00335</name>
</gene>
<feature type="domain" description="HTH cro/C1-type" evidence="1">
    <location>
        <begin position="13"/>
        <end position="67"/>
    </location>
</feature>